<organism evidence="1 2">
    <name type="scientific">Triplophysa tibetana</name>
    <dbReference type="NCBI Taxonomy" id="1572043"/>
    <lineage>
        <taxon>Eukaryota</taxon>
        <taxon>Metazoa</taxon>
        <taxon>Chordata</taxon>
        <taxon>Craniata</taxon>
        <taxon>Vertebrata</taxon>
        <taxon>Euteleostomi</taxon>
        <taxon>Actinopterygii</taxon>
        <taxon>Neopterygii</taxon>
        <taxon>Teleostei</taxon>
        <taxon>Ostariophysi</taxon>
        <taxon>Cypriniformes</taxon>
        <taxon>Nemacheilidae</taxon>
        <taxon>Triplophysa</taxon>
    </lineage>
</organism>
<protein>
    <submittedName>
        <fullName evidence="1">Uncharacterized protein</fullName>
    </submittedName>
</protein>
<proteinExistence type="predicted"/>
<keyword evidence="2" id="KW-1185">Reference proteome</keyword>
<comment type="caution">
    <text evidence="1">The sequence shown here is derived from an EMBL/GenBank/DDBJ whole genome shotgun (WGS) entry which is preliminary data.</text>
</comment>
<accession>A0A5A9P6M4</accession>
<dbReference type="EMBL" id="SOYY01000009">
    <property type="protein sequence ID" value="KAA0716769.1"/>
    <property type="molecule type" value="Genomic_DNA"/>
</dbReference>
<sequence>MAGCLGLGSARNRRWHRTWFSLHPGAPLHAIGEPLGYDITSVENFPKQNKHVSLKLEKKRWDDIVLKRQKEMEERVTPDIDENCFADLATSVGQDQERVKDRLLKNTYSKKNKRVSLSSLFDICRPNVSLMDRGSGA</sequence>
<evidence type="ECO:0000313" key="1">
    <source>
        <dbReference type="EMBL" id="KAA0716769.1"/>
    </source>
</evidence>
<name>A0A5A9P6M4_9TELE</name>
<gene>
    <name evidence="1" type="ORF">E1301_Tti008974</name>
</gene>
<dbReference type="AlphaFoldDB" id="A0A5A9P6M4"/>
<evidence type="ECO:0000313" key="2">
    <source>
        <dbReference type="Proteomes" id="UP000324632"/>
    </source>
</evidence>
<dbReference type="Proteomes" id="UP000324632">
    <property type="component" value="Chromosome 9"/>
</dbReference>
<reference evidence="1 2" key="1">
    <citation type="journal article" date="2019" name="Mol. Ecol. Resour.">
        <title>Chromosome-level genome assembly of Triplophysa tibetana, a fish adapted to the harsh high-altitude environment of the Tibetan Plateau.</title>
        <authorList>
            <person name="Yang X."/>
            <person name="Liu H."/>
            <person name="Ma Z."/>
            <person name="Zou Y."/>
            <person name="Zou M."/>
            <person name="Mao Y."/>
            <person name="Li X."/>
            <person name="Wang H."/>
            <person name="Chen T."/>
            <person name="Wang W."/>
            <person name="Yang R."/>
        </authorList>
    </citation>
    <scope>NUCLEOTIDE SEQUENCE [LARGE SCALE GENOMIC DNA]</scope>
    <source>
        <strain evidence="1">TTIB1903HZAU</strain>
        <tissue evidence="1">Muscle</tissue>
    </source>
</reference>